<accession>A0A484Z9I2</accession>
<evidence type="ECO:0000313" key="2">
    <source>
        <dbReference type="Proteomes" id="UP000351155"/>
    </source>
</evidence>
<proteinExistence type="predicted"/>
<sequence>MPDFVGILWHLKPGDFRFTGRIEQAQFHPLRMGGEEREVHTTAIIISAQLLAMTRPNFKLNCP</sequence>
<name>A0A484Z9I2_9ENTR</name>
<gene>
    <name evidence="1" type="ORF">NCTC12126_06371</name>
</gene>
<protein>
    <submittedName>
        <fullName evidence="1">Uncharacterized protein</fullName>
    </submittedName>
</protein>
<dbReference type="AlphaFoldDB" id="A0A484Z9I2"/>
<reference evidence="1 2" key="1">
    <citation type="submission" date="2019-03" db="EMBL/GenBank/DDBJ databases">
        <authorList>
            <consortium name="Pathogen Informatics"/>
        </authorList>
    </citation>
    <scope>NUCLEOTIDE SEQUENCE [LARGE SCALE GENOMIC DNA]</scope>
    <source>
        <strain evidence="1 2">NCTC12126</strain>
    </source>
</reference>
<organism evidence="1 2">
    <name type="scientific">Enterobacter cancerogenus</name>
    <dbReference type="NCBI Taxonomy" id="69218"/>
    <lineage>
        <taxon>Bacteria</taxon>
        <taxon>Pseudomonadati</taxon>
        <taxon>Pseudomonadota</taxon>
        <taxon>Gammaproteobacteria</taxon>
        <taxon>Enterobacterales</taxon>
        <taxon>Enterobacteriaceae</taxon>
        <taxon>Enterobacter</taxon>
        <taxon>Enterobacter cloacae complex</taxon>
    </lineage>
</organism>
<dbReference type="EMBL" id="CAADIW010000086">
    <property type="protein sequence ID" value="VFS45054.1"/>
    <property type="molecule type" value="Genomic_DNA"/>
</dbReference>
<dbReference type="Proteomes" id="UP000351155">
    <property type="component" value="Unassembled WGS sequence"/>
</dbReference>
<evidence type="ECO:0000313" key="1">
    <source>
        <dbReference type="EMBL" id="VFS45054.1"/>
    </source>
</evidence>